<organism evidence="1 2">
    <name type="scientific">Geodermatophilus amargosae</name>
    <dbReference type="NCBI Taxonomy" id="1296565"/>
    <lineage>
        <taxon>Bacteria</taxon>
        <taxon>Bacillati</taxon>
        <taxon>Actinomycetota</taxon>
        <taxon>Actinomycetes</taxon>
        <taxon>Geodermatophilales</taxon>
        <taxon>Geodermatophilaceae</taxon>
        <taxon>Geodermatophilus</taxon>
    </lineage>
</organism>
<evidence type="ECO:0000313" key="1">
    <source>
        <dbReference type="EMBL" id="SFT40411.1"/>
    </source>
</evidence>
<gene>
    <name evidence="1" type="ORF">SAMN05660657_00561</name>
</gene>
<reference evidence="2" key="1">
    <citation type="submission" date="2016-10" db="EMBL/GenBank/DDBJ databases">
        <authorList>
            <person name="Varghese N."/>
            <person name="Submissions S."/>
        </authorList>
    </citation>
    <scope>NUCLEOTIDE SEQUENCE [LARGE SCALE GENOMIC DNA]</scope>
    <source>
        <strain evidence="2">DSM 46136</strain>
    </source>
</reference>
<dbReference type="EMBL" id="FPBA01000002">
    <property type="protein sequence ID" value="SFT40411.1"/>
    <property type="molecule type" value="Genomic_DNA"/>
</dbReference>
<name>A0A1I6XR76_9ACTN</name>
<proteinExistence type="predicted"/>
<sequence>MTTDSTDVRAAALRSLDRLVGTWTVSNPDGLTGEVRYAWMDGGNWLVQSVDLRGEEPTRGVEYVGWDEDAGELRSHFFGAGGEHLEYTYRIEGDLLTIWFGGTDSPARFEGRFSADGTVNDGAWRWPGGGYASTMTRTG</sequence>
<dbReference type="Proteomes" id="UP000199546">
    <property type="component" value="Unassembled WGS sequence"/>
</dbReference>
<dbReference type="STRING" id="1296565.SAMN05660657_00561"/>
<dbReference type="RefSeq" id="WP_093577936.1">
    <property type="nucleotide sequence ID" value="NZ_FPBA01000002.1"/>
</dbReference>
<dbReference type="AlphaFoldDB" id="A0A1I6XR76"/>
<protein>
    <recommendedName>
        <fullName evidence="3">DUF1579 domain-containing protein</fullName>
    </recommendedName>
</protein>
<evidence type="ECO:0000313" key="2">
    <source>
        <dbReference type="Proteomes" id="UP000199546"/>
    </source>
</evidence>
<accession>A0A1I6XR76</accession>
<evidence type="ECO:0008006" key="3">
    <source>
        <dbReference type="Google" id="ProtNLM"/>
    </source>
</evidence>
<keyword evidence="2" id="KW-1185">Reference proteome</keyword>
<dbReference type="OrthoDB" id="8481162at2"/>